<dbReference type="InterPro" id="IPR013087">
    <property type="entry name" value="Znf_C2H2_type"/>
</dbReference>
<evidence type="ECO:0000313" key="4">
    <source>
        <dbReference type="Proteomes" id="UP000186601"/>
    </source>
</evidence>
<dbReference type="Proteomes" id="UP000186601">
    <property type="component" value="Unassembled WGS sequence"/>
</dbReference>
<protein>
    <recommendedName>
        <fullName evidence="2">C2H2-type domain-containing protein</fullName>
    </recommendedName>
</protein>
<dbReference type="PROSITE" id="PS00028">
    <property type="entry name" value="ZINC_FINGER_C2H2_1"/>
    <property type="match status" value="1"/>
</dbReference>
<feature type="region of interest" description="Disordered" evidence="1">
    <location>
        <begin position="77"/>
        <end position="113"/>
    </location>
</feature>
<dbReference type="AlphaFoldDB" id="A0A2R6NK87"/>
<feature type="compositionally biased region" description="Acidic residues" evidence="1">
    <location>
        <begin position="150"/>
        <end position="174"/>
    </location>
</feature>
<evidence type="ECO:0000259" key="2">
    <source>
        <dbReference type="PROSITE" id="PS00028"/>
    </source>
</evidence>
<gene>
    <name evidence="3" type="ORF">PHLCEN_2v11343</name>
</gene>
<organism evidence="3 4">
    <name type="scientific">Hermanssonia centrifuga</name>
    <dbReference type="NCBI Taxonomy" id="98765"/>
    <lineage>
        <taxon>Eukaryota</taxon>
        <taxon>Fungi</taxon>
        <taxon>Dikarya</taxon>
        <taxon>Basidiomycota</taxon>
        <taxon>Agaricomycotina</taxon>
        <taxon>Agaricomycetes</taxon>
        <taxon>Polyporales</taxon>
        <taxon>Meruliaceae</taxon>
        <taxon>Hermanssonia</taxon>
    </lineage>
</organism>
<name>A0A2R6NK87_9APHY</name>
<reference evidence="3 4" key="1">
    <citation type="submission" date="2018-02" db="EMBL/GenBank/DDBJ databases">
        <title>Genome sequence of the basidiomycete white-rot fungus Phlebia centrifuga.</title>
        <authorList>
            <person name="Granchi Z."/>
            <person name="Peng M."/>
            <person name="de Vries R.P."/>
            <person name="Hilden K."/>
            <person name="Makela M.R."/>
            <person name="Grigoriev I."/>
            <person name="Riley R."/>
        </authorList>
    </citation>
    <scope>NUCLEOTIDE SEQUENCE [LARGE SCALE GENOMIC DNA]</scope>
    <source>
        <strain evidence="3 4">FBCC195</strain>
    </source>
</reference>
<comment type="caution">
    <text evidence="3">The sequence shown here is derived from an EMBL/GenBank/DDBJ whole genome shotgun (WGS) entry which is preliminary data.</text>
</comment>
<evidence type="ECO:0000313" key="3">
    <source>
        <dbReference type="EMBL" id="PSR72780.1"/>
    </source>
</evidence>
<evidence type="ECO:0000256" key="1">
    <source>
        <dbReference type="SAM" id="MobiDB-lite"/>
    </source>
</evidence>
<feature type="compositionally biased region" description="Basic and acidic residues" evidence="1">
    <location>
        <begin position="90"/>
        <end position="102"/>
    </location>
</feature>
<keyword evidence="4" id="KW-1185">Reference proteome</keyword>
<feature type="region of interest" description="Disordered" evidence="1">
    <location>
        <begin position="138"/>
        <end position="185"/>
    </location>
</feature>
<dbReference type="SMART" id="SM00355">
    <property type="entry name" value="ZnF_C2H2"/>
    <property type="match status" value="2"/>
</dbReference>
<sequence>MDRHRKTHTDKSTWEFRCNWAGCTFVCTQKGGFTAHVRSKHTREMLPPCGMPAYSEDGEALGPCEYACPDASSMTRHRQRVHGVPRPRAGRTEEPEEMKEVVEEPQAPPPTMWGVDGVKTTPSPPHIMSVYWPLPDPARYRDPNEGGMDMSEDDGPDCDDDDEEEEEEEEEEENHPDQQINGNIVIHPLTCAFDWHR</sequence>
<proteinExistence type="predicted"/>
<feature type="compositionally biased region" description="Basic residues" evidence="1">
    <location>
        <begin position="77"/>
        <end position="89"/>
    </location>
</feature>
<feature type="domain" description="C2H2-type" evidence="2">
    <location>
        <begin position="18"/>
        <end position="41"/>
    </location>
</feature>
<accession>A0A2R6NK87</accession>
<dbReference type="EMBL" id="MLYV02001135">
    <property type="protein sequence ID" value="PSR72780.1"/>
    <property type="molecule type" value="Genomic_DNA"/>
</dbReference>